<comment type="caution">
    <text evidence="4">The sequence shown here is derived from an EMBL/GenBank/DDBJ whole genome shotgun (WGS) entry which is preliminary data.</text>
</comment>
<proteinExistence type="predicted"/>
<dbReference type="EMBL" id="CABFNP030001195">
    <property type="protein sequence ID" value="CAI6092020.1"/>
    <property type="molecule type" value="Genomic_DNA"/>
</dbReference>
<dbReference type="Gene3D" id="3.20.20.120">
    <property type="entry name" value="Enolase-like C-terminal domain"/>
    <property type="match status" value="1"/>
</dbReference>
<dbReference type="InterPro" id="IPR013341">
    <property type="entry name" value="Mandelate_racemase_N_dom"/>
</dbReference>
<dbReference type="Pfam" id="PF13378">
    <property type="entry name" value="MR_MLE_C"/>
    <property type="match status" value="1"/>
</dbReference>
<accession>A0AA35M7L7</accession>
<dbReference type="PANTHER" id="PTHR48080:SF2">
    <property type="entry name" value="D-GALACTONATE DEHYDRATASE"/>
    <property type="match status" value="1"/>
</dbReference>
<dbReference type="SUPFAM" id="SSF51604">
    <property type="entry name" value="Enolase C-terminal domain-like"/>
    <property type="match status" value="1"/>
</dbReference>
<dbReference type="InterPro" id="IPR029017">
    <property type="entry name" value="Enolase-like_N"/>
</dbReference>
<dbReference type="PANTHER" id="PTHR48080">
    <property type="entry name" value="D-GALACTONATE DEHYDRATASE-RELATED"/>
    <property type="match status" value="1"/>
</dbReference>
<dbReference type="SUPFAM" id="SSF54826">
    <property type="entry name" value="Enolase N-terminal domain-like"/>
    <property type="match status" value="1"/>
</dbReference>
<dbReference type="Proteomes" id="UP001160390">
    <property type="component" value="Unassembled WGS sequence"/>
</dbReference>
<evidence type="ECO:0000256" key="1">
    <source>
        <dbReference type="ARBA" id="ARBA00001946"/>
    </source>
</evidence>
<keyword evidence="2" id="KW-0456">Lyase</keyword>
<evidence type="ECO:0000256" key="2">
    <source>
        <dbReference type="ARBA" id="ARBA00023239"/>
    </source>
</evidence>
<feature type="domain" description="Mandelate racemase/muconate lactonizing enzyme C-terminal" evidence="3">
    <location>
        <begin position="127"/>
        <end position="219"/>
    </location>
</feature>
<dbReference type="SMART" id="SM00922">
    <property type="entry name" value="MR_MLE"/>
    <property type="match status" value="1"/>
</dbReference>
<keyword evidence="5" id="KW-1185">Reference proteome</keyword>
<sequence>MATEHIIKTVEPLHIGQFMFCRIITQTGIVGYGEAGIWGHIEAAGTCIKRFAEYLEGKRAFDIEHHWNVIHRFSSFQGLAINAAISFIDIALWDIKGKALDVPIYELLGGACRAKARVYGHVYEKTIEGVLAECKRKMDMGFKAFGHINPFLGKGTDQDTRHRRDKVDLLIELHRRLTPAEVITFCNGIQDTAPMLVEDPIRPENADAMARVADRISVLALLSRNAVEYARVDVAVCGGITGAKRVAAMAEAHHVQIVPHNPLSPIGLAACLQVAAAIPNFAIQEYATGFEAGVFTSQSTHLGSDIVDYVPLPKDSFVDIPSGPGLSVKLVANAQMIRPPLVQPIKMRPHRDGFVLDQ</sequence>
<reference evidence="4" key="1">
    <citation type="submission" date="2023-01" db="EMBL/GenBank/DDBJ databases">
        <authorList>
            <person name="Piombo E."/>
        </authorList>
    </citation>
    <scope>NUCLEOTIDE SEQUENCE</scope>
</reference>
<dbReference type="Pfam" id="PF02746">
    <property type="entry name" value="MR_MLE_N"/>
    <property type="match status" value="1"/>
</dbReference>
<protein>
    <recommendedName>
        <fullName evidence="3">Mandelate racemase/muconate lactonizing enzyme C-terminal domain-containing protein</fullName>
    </recommendedName>
</protein>
<dbReference type="CDD" id="cd03316">
    <property type="entry name" value="MR_like"/>
    <property type="match status" value="1"/>
</dbReference>
<organism evidence="4 5">
    <name type="scientific">Clonostachys chloroleuca</name>
    <dbReference type="NCBI Taxonomy" id="1926264"/>
    <lineage>
        <taxon>Eukaryota</taxon>
        <taxon>Fungi</taxon>
        <taxon>Dikarya</taxon>
        <taxon>Ascomycota</taxon>
        <taxon>Pezizomycotina</taxon>
        <taxon>Sordariomycetes</taxon>
        <taxon>Hypocreomycetidae</taxon>
        <taxon>Hypocreales</taxon>
        <taxon>Bionectriaceae</taxon>
        <taxon>Clonostachys</taxon>
    </lineage>
</organism>
<dbReference type="InterPro" id="IPR029065">
    <property type="entry name" value="Enolase_C-like"/>
</dbReference>
<comment type="cofactor">
    <cofactor evidence="1">
        <name>Mg(2+)</name>
        <dbReference type="ChEBI" id="CHEBI:18420"/>
    </cofactor>
</comment>
<dbReference type="InterPro" id="IPR034593">
    <property type="entry name" value="DgoD-like"/>
</dbReference>
<dbReference type="AlphaFoldDB" id="A0AA35M7L7"/>
<dbReference type="Gene3D" id="3.30.390.10">
    <property type="entry name" value="Enolase-like, N-terminal domain"/>
    <property type="match status" value="1"/>
</dbReference>
<dbReference type="GO" id="GO:0016829">
    <property type="term" value="F:lyase activity"/>
    <property type="evidence" value="ECO:0007669"/>
    <property type="project" value="UniProtKB-KW"/>
</dbReference>
<evidence type="ECO:0000259" key="3">
    <source>
        <dbReference type="SMART" id="SM00922"/>
    </source>
</evidence>
<gene>
    <name evidence="4" type="ORF">CCHLO57077_00006173</name>
</gene>
<dbReference type="InterPro" id="IPR036849">
    <property type="entry name" value="Enolase-like_C_sf"/>
</dbReference>
<name>A0AA35M7L7_9HYPO</name>
<evidence type="ECO:0000313" key="4">
    <source>
        <dbReference type="EMBL" id="CAI6092020.1"/>
    </source>
</evidence>
<dbReference type="InterPro" id="IPR013342">
    <property type="entry name" value="Mandelate_racemase_C"/>
</dbReference>
<evidence type="ECO:0000313" key="5">
    <source>
        <dbReference type="Proteomes" id="UP001160390"/>
    </source>
</evidence>